<accession>A0AAE1L3C5</accession>
<organism evidence="2 3">
    <name type="scientific">Petrolisthes cinctipes</name>
    <name type="common">Flat porcelain crab</name>
    <dbReference type="NCBI Taxonomy" id="88211"/>
    <lineage>
        <taxon>Eukaryota</taxon>
        <taxon>Metazoa</taxon>
        <taxon>Ecdysozoa</taxon>
        <taxon>Arthropoda</taxon>
        <taxon>Crustacea</taxon>
        <taxon>Multicrustacea</taxon>
        <taxon>Malacostraca</taxon>
        <taxon>Eumalacostraca</taxon>
        <taxon>Eucarida</taxon>
        <taxon>Decapoda</taxon>
        <taxon>Pleocyemata</taxon>
        <taxon>Anomura</taxon>
        <taxon>Galatheoidea</taxon>
        <taxon>Porcellanidae</taxon>
        <taxon>Petrolisthes</taxon>
    </lineage>
</organism>
<sequence length="215" mass="23568">MRPILSALVASQPAIRLTASAATSSVGATTMKQSLLDKVKKTGLSIKIKMLKEQTKGMYCYDLVDVLFGESEEDMRVPSVKMRQNLKRAIDVELTVRRFVDYKSIVDVNTAELFMKDKNALEDISRQHIMSNPLMTYINMDDIIPIKNAEVATPSLLDDGMENASVVSHTDATIASFAAVQCSVIITSPSITIPGPVRDLVQSSPKQGPCRPSFC</sequence>
<reference evidence="2" key="1">
    <citation type="submission" date="2023-10" db="EMBL/GenBank/DDBJ databases">
        <title>Genome assemblies of two species of porcelain crab, Petrolisthes cinctipes and Petrolisthes manimaculis (Anomura: Porcellanidae).</title>
        <authorList>
            <person name="Angst P."/>
        </authorList>
    </citation>
    <scope>NUCLEOTIDE SEQUENCE</scope>
    <source>
        <strain evidence="2">PB745_01</strain>
        <tissue evidence="2">Gill</tissue>
    </source>
</reference>
<dbReference type="EMBL" id="JAWQEG010000638">
    <property type="protein sequence ID" value="KAK3887293.1"/>
    <property type="molecule type" value="Genomic_DNA"/>
</dbReference>
<evidence type="ECO:0000313" key="1">
    <source>
        <dbReference type="EMBL" id="KAK3887293.1"/>
    </source>
</evidence>
<dbReference type="EMBL" id="JAWQEG010000140">
    <property type="protein sequence ID" value="KAK3894158.1"/>
    <property type="molecule type" value="Genomic_DNA"/>
</dbReference>
<keyword evidence="3" id="KW-1185">Reference proteome</keyword>
<proteinExistence type="predicted"/>
<dbReference type="Proteomes" id="UP001286313">
    <property type="component" value="Unassembled WGS sequence"/>
</dbReference>
<gene>
    <name evidence="2" type="ORF">Pcinc_002066</name>
    <name evidence="1" type="ORF">Pcinc_008557</name>
</gene>
<name>A0AAE1L3C5_PETCI</name>
<dbReference type="AlphaFoldDB" id="A0AAE1L3C5"/>
<protein>
    <submittedName>
        <fullName evidence="2">Uncharacterized protein</fullName>
    </submittedName>
</protein>
<evidence type="ECO:0000313" key="2">
    <source>
        <dbReference type="EMBL" id="KAK3894158.1"/>
    </source>
</evidence>
<comment type="caution">
    <text evidence="2">The sequence shown here is derived from an EMBL/GenBank/DDBJ whole genome shotgun (WGS) entry which is preliminary data.</text>
</comment>
<evidence type="ECO:0000313" key="3">
    <source>
        <dbReference type="Proteomes" id="UP001286313"/>
    </source>
</evidence>